<feature type="transmembrane region" description="Helical" evidence="1">
    <location>
        <begin position="23"/>
        <end position="46"/>
    </location>
</feature>
<sequence>MPVIATAPPGAVRHRPRARPRRALGACRVVGSSLVVTLLVVSGAWASWGTVQYSLYAKEVTRGTMTVDRCGPRSCTGPFVPRSPLGEAHPSVELEQRAGRVEGDRVAVALRPETAQVVRTGLAGFLYGWLPLAGALLLASVIVAGGLRLPRPGLAVAATGVALITATFLTAAT</sequence>
<accession>A0A7X6D3P5</accession>
<reference evidence="2 3" key="1">
    <citation type="submission" date="2020-03" db="EMBL/GenBank/DDBJ databases">
        <title>Draft genome of Streptomyces sp. ventii, isolated from the Axial Seamount in the Pacific Ocean, and resequencing of the two type strains Streptomyces lonarensis strain NCL 716 and Streptomyces bohaiensis strain 11A07.</title>
        <authorList>
            <person name="Loughran R.M."/>
            <person name="Pfannmuller K.M."/>
            <person name="Wasson B.J."/>
            <person name="Deadmond M.C."/>
            <person name="Paddock B.E."/>
            <person name="Koyack M.J."/>
            <person name="Gallegos D.A."/>
            <person name="Mitchell E.A."/>
            <person name="Ushijima B."/>
            <person name="Saw J.H."/>
            <person name="Mcphail K.L."/>
            <person name="Videau P."/>
        </authorList>
    </citation>
    <scope>NUCLEOTIDE SEQUENCE [LARGE SCALE GENOMIC DNA]</scope>
    <source>
        <strain evidence="2 3">NCL716</strain>
    </source>
</reference>
<evidence type="ECO:0000313" key="3">
    <source>
        <dbReference type="Proteomes" id="UP000578686"/>
    </source>
</evidence>
<evidence type="ECO:0000313" key="2">
    <source>
        <dbReference type="EMBL" id="NJQ07614.1"/>
    </source>
</evidence>
<proteinExistence type="predicted"/>
<protein>
    <submittedName>
        <fullName evidence="2">Uncharacterized protein</fullName>
    </submittedName>
</protein>
<comment type="caution">
    <text evidence="2">The sequence shown here is derived from an EMBL/GenBank/DDBJ whole genome shotgun (WGS) entry which is preliminary data.</text>
</comment>
<feature type="transmembrane region" description="Helical" evidence="1">
    <location>
        <begin position="126"/>
        <end position="147"/>
    </location>
</feature>
<keyword evidence="1" id="KW-1133">Transmembrane helix</keyword>
<dbReference type="Proteomes" id="UP000578686">
    <property type="component" value="Unassembled WGS sequence"/>
</dbReference>
<name>A0A7X6D3P5_9ACTN</name>
<keyword evidence="3" id="KW-1185">Reference proteome</keyword>
<dbReference type="RefSeq" id="WP_167972777.1">
    <property type="nucleotide sequence ID" value="NZ_BHZG01000044.1"/>
</dbReference>
<evidence type="ECO:0000256" key="1">
    <source>
        <dbReference type="SAM" id="Phobius"/>
    </source>
</evidence>
<organism evidence="2 3">
    <name type="scientific">Streptomyces lonarensis</name>
    <dbReference type="NCBI Taxonomy" id="700599"/>
    <lineage>
        <taxon>Bacteria</taxon>
        <taxon>Bacillati</taxon>
        <taxon>Actinomycetota</taxon>
        <taxon>Actinomycetes</taxon>
        <taxon>Kitasatosporales</taxon>
        <taxon>Streptomycetaceae</taxon>
        <taxon>Streptomyces</taxon>
    </lineage>
</organism>
<dbReference type="AlphaFoldDB" id="A0A7X6D3P5"/>
<keyword evidence="1" id="KW-0472">Membrane</keyword>
<dbReference type="EMBL" id="JAAVJD010000177">
    <property type="protein sequence ID" value="NJQ07614.1"/>
    <property type="molecule type" value="Genomic_DNA"/>
</dbReference>
<feature type="transmembrane region" description="Helical" evidence="1">
    <location>
        <begin position="154"/>
        <end position="172"/>
    </location>
</feature>
<keyword evidence="1" id="KW-0812">Transmembrane</keyword>
<gene>
    <name evidence="2" type="ORF">HCN56_19000</name>
</gene>